<dbReference type="InterPro" id="IPR000873">
    <property type="entry name" value="AMP-dep_synth/lig_dom"/>
</dbReference>
<dbReference type="InterPro" id="IPR025110">
    <property type="entry name" value="AMP-bd_C"/>
</dbReference>
<evidence type="ECO:0000313" key="4">
    <source>
        <dbReference type="EMBL" id="OXA94817.1"/>
    </source>
</evidence>
<dbReference type="AlphaFoldDB" id="A0A226HKL0"/>
<dbReference type="Proteomes" id="UP000198345">
    <property type="component" value="Unassembled WGS sequence"/>
</dbReference>
<dbReference type="EMBL" id="MUGW01000008">
    <property type="protein sequence ID" value="OXA94817.1"/>
    <property type="molecule type" value="Genomic_DNA"/>
</dbReference>
<feature type="domain" description="AMP-binding enzyme C-terminal" evidence="3">
    <location>
        <begin position="431"/>
        <end position="509"/>
    </location>
</feature>
<dbReference type="PANTHER" id="PTHR43352:SF1">
    <property type="entry name" value="ANTHRANILATE--COA LIGASE"/>
    <property type="match status" value="1"/>
</dbReference>
<comment type="caution">
    <text evidence="4">The sequence shown here is derived from an EMBL/GenBank/DDBJ whole genome shotgun (WGS) entry which is preliminary data.</text>
</comment>
<dbReference type="Pfam" id="PF13193">
    <property type="entry name" value="AMP-binding_C"/>
    <property type="match status" value="1"/>
</dbReference>
<keyword evidence="5" id="KW-1185">Reference proteome</keyword>
<keyword evidence="1" id="KW-0436">Ligase</keyword>
<dbReference type="Gene3D" id="3.30.300.30">
    <property type="match status" value="1"/>
</dbReference>
<dbReference type="Pfam" id="PF00501">
    <property type="entry name" value="AMP-binding"/>
    <property type="match status" value="1"/>
</dbReference>
<feature type="domain" description="AMP-dependent synthetase/ligase" evidence="2">
    <location>
        <begin position="25"/>
        <end position="381"/>
    </location>
</feature>
<name>A0A226HKL0_9FLAO</name>
<dbReference type="GO" id="GO:0044550">
    <property type="term" value="P:secondary metabolite biosynthetic process"/>
    <property type="evidence" value="ECO:0007669"/>
    <property type="project" value="TreeGrafter"/>
</dbReference>
<evidence type="ECO:0000259" key="3">
    <source>
        <dbReference type="Pfam" id="PF13193"/>
    </source>
</evidence>
<organism evidence="4 5">
    <name type="scientific">Flavobacterium hercynium</name>
    <dbReference type="NCBI Taxonomy" id="387094"/>
    <lineage>
        <taxon>Bacteria</taxon>
        <taxon>Pseudomonadati</taxon>
        <taxon>Bacteroidota</taxon>
        <taxon>Flavobacteriia</taxon>
        <taxon>Flavobacteriales</taxon>
        <taxon>Flavobacteriaceae</taxon>
        <taxon>Flavobacterium</taxon>
    </lineage>
</organism>
<dbReference type="Gene3D" id="3.40.50.12780">
    <property type="entry name" value="N-terminal domain of ligase-like"/>
    <property type="match status" value="1"/>
</dbReference>
<accession>A0A226HKL0</accession>
<reference evidence="4 5" key="1">
    <citation type="submission" date="2016-11" db="EMBL/GenBank/DDBJ databases">
        <title>Whole genomes of Flavobacteriaceae.</title>
        <authorList>
            <person name="Stine C."/>
            <person name="Li C."/>
            <person name="Tadesse D."/>
        </authorList>
    </citation>
    <scope>NUCLEOTIDE SEQUENCE [LARGE SCALE GENOMIC DNA]</scope>
    <source>
        <strain evidence="4 5">DSM 18292</strain>
    </source>
</reference>
<dbReference type="GO" id="GO:0016878">
    <property type="term" value="F:acid-thiol ligase activity"/>
    <property type="evidence" value="ECO:0007669"/>
    <property type="project" value="TreeGrafter"/>
</dbReference>
<sequence length="519" mass="59487">MNLVEKILKNLVISDNQHQILYDLNCLSGKEITNKTLALAMNLRATGKFTNEQRVLLIMKDSPEFIYSFLALIAIGCIPVPVNPLIKDAELQYILEDSKAIGVIIDDSQYLRLDAVICDSSNIITDCVLVNLFSKNEYFDSGYLSKYLEVSDDYSKLNFDYEQNNKIAFWQYTSGTNGNPKAVQHTHYTMLLNTHLFAKKTLKIRSTDTILSIAKMFFGYGLGNSLFFPLLIGASVVVDKEWFSIDNLKMNICLYKPTIFFATPKVYLDILQNEEKFSPKEFSKIRLFVSAGANLPNAITKKWKERYGKTIVNGIGSTEIGHIFLCDYRTIETNETTLGIPVEGYQVKICQTDNPEREIEGYDEIGEMCVYPPVNTLSSYWNMPKTNNEKYKDEWYLSGDLCSRTKQGTYLYHGRKDDLFKVNGRWVSPWEIENIVLNKIPEVSECTLTAHLDENEFHVPILYVVNKEGTEEKEVQDKIYKVLKCSLSSYKLPSKILFINELPRNSNGKISKRHLVEIM</sequence>
<proteinExistence type="predicted"/>
<evidence type="ECO:0000313" key="5">
    <source>
        <dbReference type="Proteomes" id="UP000198345"/>
    </source>
</evidence>
<protein>
    <recommendedName>
        <fullName evidence="6">4-hydroxybenzoate--CoA ligase</fullName>
    </recommendedName>
</protein>
<dbReference type="InterPro" id="IPR042099">
    <property type="entry name" value="ANL_N_sf"/>
</dbReference>
<dbReference type="InterPro" id="IPR045851">
    <property type="entry name" value="AMP-bd_C_sf"/>
</dbReference>
<dbReference type="PANTHER" id="PTHR43352">
    <property type="entry name" value="ACETYL-COA SYNTHETASE"/>
    <property type="match status" value="1"/>
</dbReference>
<dbReference type="RefSeq" id="WP_089048476.1">
    <property type="nucleotide sequence ID" value="NZ_FXTV01000002.1"/>
</dbReference>
<evidence type="ECO:0000259" key="2">
    <source>
        <dbReference type="Pfam" id="PF00501"/>
    </source>
</evidence>
<dbReference type="OrthoDB" id="9765680at2"/>
<gene>
    <name evidence="4" type="ORF">B0A66_03555</name>
</gene>
<evidence type="ECO:0000256" key="1">
    <source>
        <dbReference type="ARBA" id="ARBA00022598"/>
    </source>
</evidence>
<dbReference type="SUPFAM" id="SSF56801">
    <property type="entry name" value="Acetyl-CoA synthetase-like"/>
    <property type="match status" value="1"/>
</dbReference>
<evidence type="ECO:0008006" key="6">
    <source>
        <dbReference type="Google" id="ProtNLM"/>
    </source>
</evidence>